<evidence type="ECO:0000313" key="1">
    <source>
        <dbReference type="EMBL" id="KGG22528.1"/>
    </source>
</evidence>
<accession>A0A0A2C877</accession>
<dbReference type="EMBL" id="JNAX01000001">
    <property type="protein sequence ID" value="KGG22528.1"/>
    <property type="molecule type" value="Genomic_DNA"/>
</dbReference>
<proteinExistence type="predicted"/>
<keyword evidence="1" id="KW-0436">Ligase</keyword>
<sequence length="76" mass="8565">MLWLKKGLDIRKGEIPPTNRTADPKQVKRWHREWLAGELFENLPTDGIVVKVASGAIKQKLGVNSVCPNWAIAMKD</sequence>
<dbReference type="AlphaFoldDB" id="A0A0A2C877"/>
<dbReference type="Gene3D" id="3.30.1490.70">
    <property type="match status" value="1"/>
</dbReference>
<evidence type="ECO:0000313" key="2">
    <source>
        <dbReference type="Proteomes" id="UP000030392"/>
    </source>
</evidence>
<comment type="caution">
    <text evidence="1">The sequence shown here is derived from an EMBL/GenBank/DDBJ whole genome shotgun (WGS) entry which is preliminary data.</text>
</comment>
<gene>
    <name evidence="1" type="ORF">EV03_0046</name>
</gene>
<protein>
    <submittedName>
        <fullName evidence="1">Putative NAD-dependent DNA ligase (Contains BRCT domain type II)</fullName>
    </submittedName>
</protein>
<dbReference type="Proteomes" id="UP000030392">
    <property type="component" value="Unassembled WGS sequence"/>
</dbReference>
<name>A0A0A2C877_PROMR</name>
<dbReference type="GO" id="GO:0016874">
    <property type="term" value="F:ligase activity"/>
    <property type="evidence" value="ECO:0007669"/>
    <property type="project" value="UniProtKB-KW"/>
</dbReference>
<dbReference type="SUPFAM" id="SSF56091">
    <property type="entry name" value="DNA ligase/mRNA capping enzyme, catalytic domain"/>
    <property type="match status" value="1"/>
</dbReference>
<reference evidence="2" key="1">
    <citation type="journal article" date="2014" name="Sci. Data">
        <title>Genomes of diverse isolates of the marine cyanobacterium Prochlorococcus.</title>
        <authorList>
            <person name="Biller S."/>
            <person name="Berube P."/>
            <person name="Thompson J."/>
            <person name="Kelly L."/>
            <person name="Roggensack S."/>
            <person name="Awad L."/>
            <person name="Roache-Johnson K."/>
            <person name="Ding H."/>
            <person name="Giovannoni S.J."/>
            <person name="Moore L.R."/>
            <person name="Chisholm S.W."/>
        </authorList>
    </citation>
    <scope>NUCLEOTIDE SEQUENCE [LARGE SCALE GENOMIC DNA]</scope>
    <source>
        <strain evidence="2">PAC1</strain>
    </source>
</reference>
<dbReference type="RefSeq" id="WP_036904076.1">
    <property type="nucleotide sequence ID" value="NZ_CP138967.1"/>
</dbReference>
<organism evidence="1 2">
    <name type="scientific">Prochlorococcus marinus str. PAC1</name>
    <dbReference type="NCBI Taxonomy" id="59924"/>
    <lineage>
        <taxon>Bacteria</taxon>
        <taxon>Bacillati</taxon>
        <taxon>Cyanobacteriota</taxon>
        <taxon>Cyanophyceae</taxon>
        <taxon>Synechococcales</taxon>
        <taxon>Prochlorococcaceae</taxon>
        <taxon>Prochlorococcus</taxon>
    </lineage>
</organism>